<evidence type="ECO:0000256" key="1">
    <source>
        <dbReference type="SAM" id="MobiDB-lite"/>
    </source>
</evidence>
<keyword evidence="3" id="KW-1185">Reference proteome</keyword>
<dbReference type="AlphaFoldDB" id="A0A8X6WMN0"/>
<proteinExistence type="predicted"/>
<feature type="compositionally biased region" description="Basic and acidic residues" evidence="1">
    <location>
        <begin position="20"/>
        <end position="30"/>
    </location>
</feature>
<dbReference type="Proteomes" id="UP000886998">
    <property type="component" value="Unassembled WGS sequence"/>
</dbReference>
<evidence type="ECO:0000313" key="2">
    <source>
        <dbReference type="EMBL" id="GFY37978.1"/>
    </source>
</evidence>
<dbReference type="OrthoDB" id="6429785at2759"/>
<protein>
    <submittedName>
        <fullName evidence="2">Uncharacterized protein</fullName>
    </submittedName>
</protein>
<name>A0A8X6WMN0_9ARAC</name>
<feature type="region of interest" description="Disordered" evidence="1">
    <location>
        <begin position="1"/>
        <end position="42"/>
    </location>
</feature>
<accession>A0A8X6WMN0</accession>
<sequence length="194" mass="21951">MIRTRSGSGPTIYRGGPGNDRGDQTRGEGTRKKRRALARKQKARKTDSRSALLAIVSDNNPMTQNILDCCHDLKNLVSIGKNIVLQWVPIYCGVPDLKALSQEDLYNYVCHKSWKNAILNLRNDPRRRVVAELRLTTGHDCLRNHLYRIKVVPSPICTLSSSGEVMDSAQLLYCPFLHKTFLAKRCWETGVMLD</sequence>
<comment type="caution">
    <text evidence="2">The sequence shown here is derived from an EMBL/GenBank/DDBJ whole genome shotgun (WGS) entry which is preliminary data.</text>
</comment>
<reference evidence="2" key="1">
    <citation type="submission" date="2020-08" db="EMBL/GenBank/DDBJ databases">
        <title>Multicomponent nature underlies the extraordinary mechanical properties of spider dragline silk.</title>
        <authorList>
            <person name="Kono N."/>
            <person name="Nakamura H."/>
            <person name="Mori M."/>
            <person name="Yoshida Y."/>
            <person name="Ohtoshi R."/>
            <person name="Malay A.D."/>
            <person name="Moran D.A.P."/>
            <person name="Tomita M."/>
            <person name="Numata K."/>
            <person name="Arakawa K."/>
        </authorList>
    </citation>
    <scope>NUCLEOTIDE SEQUENCE</scope>
</reference>
<evidence type="ECO:0000313" key="3">
    <source>
        <dbReference type="Proteomes" id="UP000886998"/>
    </source>
</evidence>
<organism evidence="2 3">
    <name type="scientific">Trichonephila inaurata madagascariensis</name>
    <dbReference type="NCBI Taxonomy" id="2747483"/>
    <lineage>
        <taxon>Eukaryota</taxon>
        <taxon>Metazoa</taxon>
        <taxon>Ecdysozoa</taxon>
        <taxon>Arthropoda</taxon>
        <taxon>Chelicerata</taxon>
        <taxon>Arachnida</taxon>
        <taxon>Araneae</taxon>
        <taxon>Araneomorphae</taxon>
        <taxon>Entelegynae</taxon>
        <taxon>Araneoidea</taxon>
        <taxon>Nephilidae</taxon>
        <taxon>Trichonephila</taxon>
        <taxon>Trichonephila inaurata</taxon>
    </lineage>
</organism>
<feature type="compositionally biased region" description="Basic residues" evidence="1">
    <location>
        <begin position="31"/>
        <end position="42"/>
    </location>
</feature>
<dbReference type="EMBL" id="BMAV01000582">
    <property type="protein sequence ID" value="GFY37978.1"/>
    <property type="molecule type" value="Genomic_DNA"/>
</dbReference>
<gene>
    <name evidence="2" type="ORF">TNIN_284091</name>
</gene>